<dbReference type="Proteomes" id="UP000249616">
    <property type="component" value="Chromosome"/>
</dbReference>
<protein>
    <submittedName>
        <fullName evidence="1">Uncharacterized protein</fullName>
    </submittedName>
</protein>
<dbReference type="KEGG" id="scad:DN051_36110"/>
<reference evidence="1 2" key="1">
    <citation type="journal article" date="2019" name="Int. J. Syst. Evol. Microbiol.">
        <title>Streptomyces cadmiisoli sp. nov., a novel actinomycete isolated from cadmium-contaminated soil.</title>
        <authorList>
            <person name="Li K."/>
            <person name="Tang X."/>
            <person name="Zhao J."/>
            <person name="Guo Y."/>
            <person name="Tang Y."/>
            <person name="Gao J."/>
        </authorList>
    </citation>
    <scope>NUCLEOTIDE SEQUENCE [LARGE SCALE GENOMIC DNA]</scope>
    <source>
        <strain evidence="1 2">ZFG47</strain>
    </source>
</reference>
<dbReference type="EMBL" id="CP030073">
    <property type="protein sequence ID" value="AWW41428.1"/>
    <property type="molecule type" value="Genomic_DNA"/>
</dbReference>
<sequence length="87" mass="9886">MTTQDTENLELVAYSLHKDTRFTFSLNWVSGDRSGSYEITADDGQPFEVTSSKNAKTYSYTSWENNKVAPDPSETWDGTIPYAARRH</sequence>
<dbReference type="AlphaFoldDB" id="A0A2Z4J9M7"/>
<keyword evidence="2" id="KW-1185">Reference proteome</keyword>
<evidence type="ECO:0000313" key="2">
    <source>
        <dbReference type="Proteomes" id="UP000249616"/>
    </source>
</evidence>
<name>A0A2Z4J9M7_9ACTN</name>
<accession>A0A2Z4J9M7</accession>
<evidence type="ECO:0000313" key="1">
    <source>
        <dbReference type="EMBL" id="AWW41428.1"/>
    </source>
</evidence>
<gene>
    <name evidence="1" type="ORF">DN051_36110</name>
</gene>
<proteinExistence type="predicted"/>
<organism evidence="1 2">
    <name type="scientific">Streptomyces cadmiisoli</name>
    <dbReference type="NCBI Taxonomy" id="2184053"/>
    <lineage>
        <taxon>Bacteria</taxon>
        <taxon>Bacillati</taxon>
        <taxon>Actinomycetota</taxon>
        <taxon>Actinomycetes</taxon>
        <taxon>Kitasatosporales</taxon>
        <taxon>Streptomycetaceae</taxon>
        <taxon>Streptomyces</taxon>
        <taxon>Streptomyces aurantiacus group</taxon>
    </lineage>
</organism>